<dbReference type="Pfam" id="PF15378">
    <property type="entry name" value="DUF4605"/>
    <property type="match status" value="1"/>
</dbReference>
<dbReference type="PANTHER" id="PTHR33690">
    <property type="entry name" value="DUF4605 DOMAIN-CONTAINING PROTEIN"/>
    <property type="match status" value="1"/>
</dbReference>
<dbReference type="InterPro" id="IPR052502">
    <property type="entry name" value="FAM241_domain"/>
</dbReference>
<comment type="subcellular location">
    <subcellularLocation>
        <location evidence="1">Membrane</location>
        <topology evidence="1">Single-pass membrane protein</topology>
    </subcellularLocation>
</comment>
<comment type="caution">
    <text evidence="9">The sequence shown here is derived from an EMBL/GenBank/DDBJ whole genome shotgun (WGS) entry which is preliminary data.</text>
</comment>
<evidence type="ECO:0000256" key="2">
    <source>
        <dbReference type="ARBA" id="ARBA00006165"/>
    </source>
</evidence>
<keyword evidence="4 7" id="KW-1133">Transmembrane helix</keyword>
<evidence type="ECO:0000256" key="6">
    <source>
        <dbReference type="SAM" id="MobiDB-lite"/>
    </source>
</evidence>
<evidence type="ECO:0000259" key="8">
    <source>
        <dbReference type="Pfam" id="PF15378"/>
    </source>
</evidence>
<sequence>MVRILANGDIVEDDDPRVRSTQPTQRPNSRIPPRQEHGDFAQQGQPISIFQVLNQKLLAFGIPPFNIGDLVIQPIVSVGLLLSLLLFGIHGLIFGAILFAVERHWLGLGVNLMTLRIVGIA</sequence>
<feature type="transmembrane region" description="Helical" evidence="7">
    <location>
        <begin position="75"/>
        <end position="101"/>
    </location>
</feature>
<dbReference type="AlphaFoldDB" id="A0AAE0Z0W3"/>
<evidence type="ECO:0000256" key="3">
    <source>
        <dbReference type="ARBA" id="ARBA00022692"/>
    </source>
</evidence>
<gene>
    <name evidence="9" type="ORF">RRG08_022810</name>
</gene>
<dbReference type="PANTHER" id="PTHR33690:SF3">
    <property type="entry name" value="UBIQUITIN-LIKE DOMAIN-CONTAINING PROTEIN"/>
    <property type="match status" value="1"/>
</dbReference>
<feature type="compositionally biased region" description="Polar residues" evidence="6">
    <location>
        <begin position="19"/>
        <end position="28"/>
    </location>
</feature>
<keyword evidence="3 7" id="KW-0812">Transmembrane</keyword>
<evidence type="ECO:0000256" key="4">
    <source>
        <dbReference type="ARBA" id="ARBA00022989"/>
    </source>
</evidence>
<evidence type="ECO:0000256" key="5">
    <source>
        <dbReference type="ARBA" id="ARBA00023136"/>
    </source>
</evidence>
<dbReference type="Proteomes" id="UP001283361">
    <property type="component" value="Unassembled WGS sequence"/>
</dbReference>
<accession>A0AAE0Z0W3</accession>
<feature type="region of interest" description="Disordered" evidence="6">
    <location>
        <begin position="13"/>
        <end position="40"/>
    </location>
</feature>
<protein>
    <recommendedName>
        <fullName evidence="8">DUF4605 domain-containing protein</fullName>
    </recommendedName>
</protein>
<reference evidence="9" key="1">
    <citation type="journal article" date="2023" name="G3 (Bethesda)">
        <title>A reference genome for the long-term kleptoplast-retaining sea slug Elysia crispata morphotype clarki.</title>
        <authorList>
            <person name="Eastman K.E."/>
            <person name="Pendleton A.L."/>
            <person name="Shaikh M.A."/>
            <person name="Suttiyut T."/>
            <person name="Ogas R."/>
            <person name="Tomko P."/>
            <person name="Gavelis G."/>
            <person name="Widhalm J.R."/>
            <person name="Wisecaver J.H."/>
        </authorList>
    </citation>
    <scope>NUCLEOTIDE SEQUENCE</scope>
    <source>
        <strain evidence="9">ECLA1</strain>
    </source>
</reference>
<dbReference type="GO" id="GO:0016020">
    <property type="term" value="C:membrane"/>
    <property type="evidence" value="ECO:0007669"/>
    <property type="project" value="UniProtKB-SubCell"/>
</dbReference>
<dbReference type="InterPro" id="IPR027953">
    <property type="entry name" value="DUF4605"/>
</dbReference>
<evidence type="ECO:0000313" key="9">
    <source>
        <dbReference type="EMBL" id="KAK3760525.1"/>
    </source>
</evidence>
<dbReference type="EMBL" id="JAWDGP010004972">
    <property type="protein sequence ID" value="KAK3760525.1"/>
    <property type="molecule type" value="Genomic_DNA"/>
</dbReference>
<comment type="similarity">
    <text evidence="2">Belongs to the FAM241 family.</text>
</comment>
<name>A0AAE0Z0W3_9GAST</name>
<proteinExistence type="inferred from homology"/>
<keyword evidence="10" id="KW-1185">Reference proteome</keyword>
<keyword evidence="5 7" id="KW-0472">Membrane</keyword>
<organism evidence="9 10">
    <name type="scientific">Elysia crispata</name>
    <name type="common">lettuce slug</name>
    <dbReference type="NCBI Taxonomy" id="231223"/>
    <lineage>
        <taxon>Eukaryota</taxon>
        <taxon>Metazoa</taxon>
        <taxon>Spiralia</taxon>
        <taxon>Lophotrochozoa</taxon>
        <taxon>Mollusca</taxon>
        <taxon>Gastropoda</taxon>
        <taxon>Heterobranchia</taxon>
        <taxon>Euthyneura</taxon>
        <taxon>Panpulmonata</taxon>
        <taxon>Sacoglossa</taxon>
        <taxon>Placobranchoidea</taxon>
        <taxon>Plakobranchidae</taxon>
        <taxon>Elysia</taxon>
    </lineage>
</organism>
<evidence type="ECO:0000313" key="10">
    <source>
        <dbReference type="Proteomes" id="UP001283361"/>
    </source>
</evidence>
<feature type="domain" description="DUF4605" evidence="8">
    <location>
        <begin position="48"/>
        <end position="102"/>
    </location>
</feature>
<evidence type="ECO:0000256" key="1">
    <source>
        <dbReference type="ARBA" id="ARBA00004167"/>
    </source>
</evidence>
<evidence type="ECO:0000256" key="7">
    <source>
        <dbReference type="SAM" id="Phobius"/>
    </source>
</evidence>